<accession>A0ABU0D8P1</accession>
<protein>
    <submittedName>
        <fullName evidence="1">Uncharacterized protein</fullName>
    </submittedName>
</protein>
<comment type="caution">
    <text evidence="1">The sequence shown here is derived from an EMBL/GenBank/DDBJ whole genome shotgun (WGS) entry which is preliminary data.</text>
</comment>
<dbReference type="RefSeq" id="WP_244681230.1">
    <property type="nucleotide sequence ID" value="NZ_JALIRM010000004.1"/>
</dbReference>
<name>A0ABU0D8P1_9BACI</name>
<gene>
    <name evidence="1" type="ORF">J2S14_003636</name>
</gene>
<organism evidence="1 2">
    <name type="scientific">Lederbergia wuyishanensis</name>
    <dbReference type="NCBI Taxonomy" id="1347903"/>
    <lineage>
        <taxon>Bacteria</taxon>
        <taxon>Bacillati</taxon>
        <taxon>Bacillota</taxon>
        <taxon>Bacilli</taxon>
        <taxon>Bacillales</taxon>
        <taxon>Bacillaceae</taxon>
        <taxon>Lederbergia</taxon>
    </lineage>
</organism>
<evidence type="ECO:0000313" key="1">
    <source>
        <dbReference type="EMBL" id="MDQ0344792.1"/>
    </source>
</evidence>
<reference evidence="1 2" key="1">
    <citation type="submission" date="2023-07" db="EMBL/GenBank/DDBJ databases">
        <title>Genomic Encyclopedia of Type Strains, Phase IV (KMG-IV): sequencing the most valuable type-strain genomes for metagenomic binning, comparative biology and taxonomic classification.</title>
        <authorList>
            <person name="Goeker M."/>
        </authorList>
    </citation>
    <scope>NUCLEOTIDE SEQUENCE [LARGE SCALE GENOMIC DNA]</scope>
    <source>
        <strain evidence="1 2">DSM 27848</strain>
    </source>
</reference>
<evidence type="ECO:0000313" key="2">
    <source>
        <dbReference type="Proteomes" id="UP001232343"/>
    </source>
</evidence>
<dbReference type="EMBL" id="JAUSUO010000011">
    <property type="protein sequence ID" value="MDQ0344792.1"/>
    <property type="molecule type" value="Genomic_DNA"/>
</dbReference>
<proteinExistence type="predicted"/>
<keyword evidence="2" id="KW-1185">Reference proteome</keyword>
<dbReference type="Proteomes" id="UP001232343">
    <property type="component" value="Unassembled WGS sequence"/>
</dbReference>
<sequence length="56" mass="6768">MNHYNQIDYAHLPMEYYHQHIPMEQYDKRILGRPFGWGKSFGFGLPRFGFGNPFFI</sequence>